<evidence type="ECO:0000256" key="7">
    <source>
        <dbReference type="ARBA" id="ARBA00072443"/>
    </source>
</evidence>
<organism evidence="13">
    <name type="scientific">Mus musculus</name>
    <name type="common">Mouse</name>
    <dbReference type="NCBI Taxonomy" id="10090"/>
    <lineage>
        <taxon>Eukaryota</taxon>
        <taxon>Metazoa</taxon>
        <taxon>Chordata</taxon>
        <taxon>Craniata</taxon>
        <taxon>Vertebrata</taxon>
        <taxon>Euteleostomi</taxon>
        <taxon>Mammalia</taxon>
        <taxon>Eutheria</taxon>
        <taxon>Euarchontoglires</taxon>
        <taxon>Glires</taxon>
        <taxon>Rodentia</taxon>
        <taxon>Myomorpha</taxon>
        <taxon>Muroidea</taxon>
        <taxon>Muridae</taxon>
        <taxon>Murinae</taxon>
        <taxon>Mus</taxon>
        <taxon>Mus</taxon>
    </lineage>
</organism>
<comment type="function">
    <text evidence="6">Catalyzes the covalent attachment of ubiquitin to other proteins.</text>
</comment>
<evidence type="ECO:0000256" key="5">
    <source>
        <dbReference type="ARBA" id="ARBA00022843"/>
    </source>
</evidence>
<dbReference type="KEGG" id="mmu:381534"/>
<keyword evidence="3" id="KW-0833">Ubl conjugation pathway</keyword>
<evidence type="ECO:0000256" key="8">
    <source>
        <dbReference type="ARBA" id="ARBA00076315"/>
    </source>
</evidence>
<dbReference type="PROSITE" id="PS50127">
    <property type="entry name" value="UBC_2"/>
    <property type="match status" value="1"/>
</dbReference>
<dbReference type="GO" id="GO:0005524">
    <property type="term" value="F:ATP binding"/>
    <property type="evidence" value="ECO:0007669"/>
    <property type="project" value="UniProtKB-KW"/>
</dbReference>
<dbReference type="SUPFAM" id="SSF54495">
    <property type="entry name" value="UBC-like"/>
    <property type="match status" value="1"/>
</dbReference>
<evidence type="ECO:0000256" key="1">
    <source>
        <dbReference type="ARBA" id="ARBA00022679"/>
    </source>
</evidence>
<evidence type="ECO:0000256" key="3">
    <source>
        <dbReference type="ARBA" id="ARBA00022786"/>
    </source>
</evidence>
<dbReference type="BioGRID-ORCS" id="381534">
    <property type="hits" value="2 hits in 113 CRISPR screens"/>
</dbReference>
<keyword evidence="2" id="KW-0547">Nucleotide-binding</keyword>
<dbReference type="CDD" id="cd23806">
    <property type="entry name" value="UBCc_UBE2U"/>
    <property type="match status" value="1"/>
</dbReference>
<keyword evidence="1" id="KW-0808">Transferase</keyword>
<evidence type="ECO:0000256" key="11">
    <source>
        <dbReference type="SAM" id="MobiDB-lite"/>
    </source>
</evidence>
<dbReference type="CTD" id="148581"/>
<dbReference type="OrthoDB" id="9978460at2759"/>
<dbReference type="AGR" id="MGI:3588216"/>
<evidence type="ECO:0000256" key="4">
    <source>
        <dbReference type="ARBA" id="ARBA00022840"/>
    </source>
</evidence>
<proteinExistence type="evidence at transcript level"/>
<feature type="region of interest" description="Disordered" evidence="11">
    <location>
        <begin position="265"/>
        <end position="335"/>
    </location>
</feature>
<dbReference type="GeneID" id="381534"/>
<keyword evidence="5" id="KW-0832">Ubl conjugation</keyword>
<feature type="domain" description="UBC core" evidence="12">
    <location>
        <begin position="4"/>
        <end position="153"/>
    </location>
</feature>
<dbReference type="GO" id="GO:0016740">
    <property type="term" value="F:transferase activity"/>
    <property type="evidence" value="ECO:0007669"/>
    <property type="project" value="UniProtKB-KW"/>
</dbReference>
<keyword evidence="4" id="KW-0067">ATP-binding</keyword>
<sequence length="352" mass="41790">MYSKAYILLEREFRELKRDTRKDITAYPVSDDMMNWKAEIEGLRNSVCEGLVFYLTLEFSQEYNSVPPNVKFTTIPFHPNVDPYTGKPSIDFLDKPGKWSTNYTVLSILLDLQMLLSYPVLKNPVNLEAAQLLIRNASTYKMVIQELLPPALPKRESSLVIPEKPQDRVRVIKTISFNDYYKTWSQIATTKVAEHSRNPFVGDPHFMGQYYKWKQQDRQNQVQWESKFALSKWQTARKKIMAQEKSNHYNQVIGIYPSPSELSFEYEIEEEEEEEEEEEVEEEEEEEEEEKEEEEEEPRIYQIPQEWPEEHDSKESWEEEADHLVSWTNGLDEESLNYEYFDNVKNYENLGN</sequence>
<evidence type="ECO:0000256" key="10">
    <source>
        <dbReference type="ARBA" id="ARBA00082135"/>
    </source>
</evidence>
<accession>B7ZWG1</accession>
<dbReference type="InterPro" id="IPR000608">
    <property type="entry name" value="UBC"/>
</dbReference>
<evidence type="ECO:0000313" key="13">
    <source>
        <dbReference type="EMBL" id="AAI72031.1"/>
    </source>
</evidence>
<evidence type="ECO:0000259" key="12">
    <source>
        <dbReference type="PROSITE" id="PS50127"/>
    </source>
</evidence>
<dbReference type="PANTHER" id="PTHR24067">
    <property type="entry name" value="UBIQUITIN-CONJUGATING ENZYME E2"/>
    <property type="match status" value="1"/>
</dbReference>
<gene>
    <name evidence="13 14" type="primary">Ube2u</name>
</gene>
<evidence type="ECO:0000313" key="14">
    <source>
        <dbReference type="MGI" id="MGI:3588216"/>
    </source>
</evidence>
<dbReference type="SMART" id="SM00212">
    <property type="entry name" value="UBCc"/>
    <property type="match status" value="1"/>
</dbReference>
<dbReference type="AlphaFoldDB" id="B7ZWG1"/>
<protein>
    <recommendedName>
        <fullName evidence="7">Ubiquitin-conjugating enzyme E2 U</fullName>
    </recommendedName>
    <alternativeName>
        <fullName evidence="8">E2 ubiquitin-conjugating enzyme U</fullName>
    </alternativeName>
    <alternativeName>
        <fullName evidence="10">Ubiquitin carrier protein U</fullName>
    </alternativeName>
    <alternativeName>
        <fullName evidence="9">Ubiquitin-protein ligase U</fullName>
    </alternativeName>
</protein>
<dbReference type="EMBL" id="BC172031">
    <property type="protein sequence ID" value="AAI72031.1"/>
    <property type="molecule type" value="mRNA"/>
</dbReference>
<evidence type="ECO:0000256" key="2">
    <source>
        <dbReference type="ARBA" id="ARBA00022741"/>
    </source>
</evidence>
<evidence type="ECO:0000256" key="6">
    <source>
        <dbReference type="ARBA" id="ARBA00053619"/>
    </source>
</evidence>
<dbReference type="InterPro" id="IPR016135">
    <property type="entry name" value="UBQ-conjugating_enzyme/RWD"/>
</dbReference>
<feature type="compositionally biased region" description="Acidic residues" evidence="11">
    <location>
        <begin position="265"/>
        <end position="297"/>
    </location>
</feature>
<dbReference type="Pfam" id="PF00179">
    <property type="entry name" value="UQ_con"/>
    <property type="match status" value="1"/>
</dbReference>
<evidence type="ECO:0000256" key="9">
    <source>
        <dbReference type="ARBA" id="ARBA00077510"/>
    </source>
</evidence>
<dbReference type="InterPro" id="IPR050113">
    <property type="entry name" value="Ub_conjugating_enzyme"/>
</dbReference>
<dbReference type="RefSeq" id="NP_001028945.2">
    <property type="nucleotide sequence ID" value="NM_001033773.4"/>
</dbReference>
<dbReference type="Gene3D" id="3.10.110.10">
    <property type="entry name" value="Ubiquitin Conjugating Enzyme"/>
    <property type="match status" value="1"/>
</dbReference>
<reference evidence="13" key="1">
    <citation type="journal article" date="2004" name="Genome Res.">
        <title>The status, quality, and expansion of the NIH full-length cDNA project: the Mammalian Gene Collection (MGC).</title>
        <authorList>
            <consortium name="The MGC Project Team"/>
            <person name="Gerhard D.S."/>
            <person name="Wagner L."/>
            <person name="Feingold E.A."/>
            <person name="Shenmen C.M."/>
            <person name="Grouse L.H."/>
            <person name="Schuler G."/>
            <person name="Klein S.L."/>
            <person name="Old S."/>
            <person name="Rasooly R."/>
            <person name="Good P."/>
            <person name="Guyer M."/>
            <person name="Peck A.M."/>
            <person name="Derge J.G."/>
            <person name="Lipman D."/>
            <person name="Collins F.S."/>
            <person name="Jang W."/>
            <person name="Sherry S."/>
            <person name="Feolo M."/>
            <person name="Misquitta L."/>
            <person name="Lee E."/>
            <person name="Rotmistrovsky K."/>
            <person name="Greenhut S.F."/>
            <person name="Schaefer C.F."/>
            <person name="Buetow K."/>
            <person name="Bonner T.I."/>
            <person name="Haussler D."/>
            <person name="Kent J."/>
            <person name="Kiekhaus M."/>
            <person name="Furey T."/>
            <person name="Brent M."/>
            <person name="Prange C."/>
            <person name="Schreiber K."/>
            <person name="Shapiro N."/>
            <person name="Bhat N.K."/>
            <person name="Hopkins R.F."/>
            <person name="Hsie F."/>
            <person name="Driscoll T."/>
            <person name="Soares M.B."/>
            <person name="Casavant T.L."/>
            <person name="Scheetz T.E."/>
            <person name="Brown-stein M.J."/>
            <person name="Usdin T.B."/>
            <person name="Toshiyuki S."/>
            <person name="Carninci P."/>
            <person name="Piao Y."/>
            <person name="Dudekula D.B."/>
            <person name="Ko M.S."/>
            <person name="Kawakami K."/>
            <person name="Suzuki Y."/>
            <person name="Sugano S."/>
            <person name="Gruber C.E."/>
            <person name="Smith M.R."/>
            <person name="Simmons B."/>
            <person name="Moore T."/>
            <person name="Waterman R."/>
            <person name="Johnson S.L."/>
            <person name="Ruan Y."/>
            <person name="Wei C.L."/>
            <person name="Mathavan S."/>
            <person name="Gunaratne P.H."/>
            <person name="Wu J."/>
            <person name="Garcia A.M."/>
            <person name="Hulyk S.W."/>
            <person name="Fuh E."/>
            <person name="Yuan Y."/>
            <person name="Sneed A."/>
            <person name="Kowis C."/>
            <person name="Hodgson A."/>
            <person name="Muzny D.M."/>
            <person name="McPherson J."/>
            <person name="Gibbs R.A."/>
            <person name="Fahey J."/>
            <person name="Helton E."/>
            <person name="Ketteman M."/>
            <person name="Madan A."/>
            <person name="Rodrigues S."/>
            <person name="Sanchez A."/>
            <person name="Whiting M."/>
            <person name="Madari A."/>
            <person name="Young A.C."/>
            <person name="Wetherby K.D."/>
            <person name="Granite S.J."/>
            <person name="Kwong P.N."/>
            <person name="Brinkley C.P."/>
            <person name="Pearson R.L."/>
            <person name="Bouffard G.G."/>
            <person name="Blakesly R.W."/>
            <person name="Green E.D."/>
            <person name="Dickson M.C."/>
            <person name="Rodriguez A.C."/>
            <person name="Grimwood J."/>
            <person name="Schmutz J."/>
            <person name="Myers R.M."/>
            <person name="Butterfield Y.S."/>
            <person name="Griffith M."/>
            <person name="Griffith O.L."/>
            <person name="Krzywinski M.I."/>
            <person name="Liao N."/>
            <person name="Morin R."/>
            <person name="Morrin R."/>
            <person name="Palmquist D."/>
            <person name="Petrescu A.S."/>
            <person name="Skalska U."/>
            <person name="Smailus D.E."/>
            <person name="Stott J.M."/>
            <person name="Schnerch A."/>
            <person name="Schein J.E."/>
            <person name="Jones S.J."/>
            <person name="Holt R.A."/>
            <person name="Baross A."/>
            <person name="Marra M.A."/>
            <person name="Clifton S."/>
            <person name="Makowski K.A."/>
            <person name="Bosak S."/>
            <person name="Malek J."/>
        </authorList>
    </citation>
    <scope>NUCLEOTIDE SEQUENCE [LARGE SCALE MRNA]</scope>
    <source>
        <tissue evidence="13">Brain</tissue>
    </source>
</reference>
<dbReference type="FunFam" id="3.10.110.10:FF:000067">
    <property type="entry name" value="ubiquitin-conjugating enzyme E2 U isoform X1"/>
    <property type="match status" value="1"/>
</dbReference>
<dbReference type="MGI" id="MGI:3588216">
    <property type="gene designation" value="Ube2u"/>
</dbReference>
<name>B7ZWG1_MOUSE</name>